<dbReference type="InterPro" id="IPR044492">
    <property type="entry name" value="P_typ_ATPase_HD_dom"/>
</dbReference>
<dbReference type="InterPro" id="IPR001757">
    <property type="entry name" value="P_typ_ATPase"/>
</dbReference>
<dbReference type="GO" id="GO:0005524">
    <property type="term" value="F:ATP binding"/>
    <property type="evidence" value="ECO:0007669"/>
    <property type="project" value="UniProtKB-KW"/>
</dbReference>
<evidence type="ECO:0000256" key="6">
    <source>
        <dbReference type="ARBA" id="ARBA00022475"/>
    </source>
</evidence>
<feature type="transmembrane region" description="Helical" evidence="19">
    <location>
        <begin position="56"/>
        <end position="79"/>
    </location>
</feature>
<dbReference type="EMBL" id="BAFB01000082">
    <property type="protein sequence ID" value="GAB33808.1"/>
    <property type="molecule type" value="Genomic_DNA"/>
</dbReference>
<dbReference type="NCBIfam" id="TIGR01524">
    <property type="entry name" value="ATPase-IIIB_Mg"/>
    <property type="match status" value="1"/>
</dbReference>
<dbReference type="SUPFAM" id="SSF81665">
    <property type="entry name" value="Calcium ATPase, transmembrane domain M"/>
    <property type="match status" value="1"/>
</dbReference>
<dbReference type="STRING" id="1108044.GOOTI_082_00380"/>
<dbReference type="InterPro" id="IPR023299">
    <property type="entry name" value="ATPase_P-typ_cyto_dom_N"/>
</dbReference>
<dbReference type="Proteomes" id="UP000005038">
    <property type="component" value="Unassembled WGS sequence"/>
</dbReference>
<dbReference type="GO" id="GO:0005886">
    <property type="term" value="C:plasma membrane"/>
    <property type="evidence" value="ECO:0007669"/>
    <property type="project" value="UniProtKB-SubCell"/>
</dbReference>
<evidence type="ECO:0000256" key="1">
    <source>
        <dbReference type="ARBA" id="ARBA00003954"/>
    </source>
</evidence>
<evidence type="ECO:0000256" key="2">
    <source>
        <dbReference type="ARBA" id="ARBA00004429"/>
    </source>
</evidence>
<dbReference type="InterPro" id="IPR036412">
    <property type="entry name" value="HAD-like_sf"/>
</dbReference>
<feature type="transmembrane region" description="Helical" evidence="19">
    <location>
        <begin position="273"/>
        <end position="299"/>
    </location>
</feature>
<evidence type="ECO:0000256" key="14">
    <source>
        <dbReference type="ARBA" id="ARBA00022989"/>
    </source>
</evidence>
<dbReference type="PRINTS" id="PR01836">
    <property type="entry name" value="MGATPASE"/>
</dbReference>
<dbReference type="PROSITE" id="PS00154">
    <property type="entry name" value="ATPASE_E1_E2"/>
    <property type="match status" value="1"/>
</dbReference>
<dbReference type="PANTHER" id="PTHR42861">
    <property type="entry name" value="CALCIUM-TRANSPORTING ATPASE"/>
    <property type="match status" value="1"/>
</dbReference>
<dbReference type="InterPro" id="IPR023214">
    <property type="entry name" value="HAD_sf"/>
</dbReference>
<feature type="transmembrane region" description="Helical" evidence="19">
    <location>
        <begin position="709"/>
        <end position="733"/>
    </location>
</feature>
<evidence type="ECO:0000256" key="7">
    <source>
        <dbReference type="ARBA" id="ARBA00022519"/>
    </source>
</evidence>
<evidence type="ECO:0000256" key="13">
    <source>
        <dbReference type="ARBA" id="ARBA00022967"/>
    </source>
</evidence>
<dbReference type="NCBIfam" id="TIGR01494">
    <property type="entry name" value="ATPase_P-type"/>
    <property type="match status" value="2"/>
</dbReference>
<dbReference type="SUPFAM" id="SSF81653">
    <property type="entry name" value="Calcium ATPase, transduction domain A"/>
    <property type="match status" value="1"/>
</dbReference>
<dbReference type="InterPro" id="IPR023298">
    <property type="entry name" value="ATPase_P-typ_TM_dom_sf"/>
</dbReference>
<comment type="catalytic activity">
    <reaction evidence="17">
        <text>Mg(2+)(out) + ATP + H2O = Mg(2+)(in) + ADP + phosphate + H(+)</text>
        <dbReference type="Rhea" id="RHEA:10260"/>
        <dbReference type="ChEBI" id="CHEBI:15377"/>
        <dbReference type="ChEBI" id="CHEBI:15378"/>
        <dbReference type="ChEBI" id="CHEBI:18420"/>
        <dbReference type="ChEBI" id="CHEBI:30616"/>
        <dbReference type="ChEBI" id="CHEBI:43474"/>
        <dbReference type="ChEBI" id="CHEBI:456216"/>
        <dbReference type="EC" id="7.2.2.14"/>
    </reaction>
</comment>
<dbReference type="EC" id="7.2.2.14" evidence="4"/>
<evidence type="ECO:0000256" key="8">
    <source>
        <dbReference type="ARBA" id="ARBA00022553"/>
    </source>
</evidence>
<dbReference type="Gene3D" id="1.20.1110.10">
    <property type="entry name" value="Calcium-transporting ATPase, transmembrane domain"/>
    <property type="match status" value="1"/>
</dbReference>
<evidence type="ECO:0000256" key="19">
    <source>
        <dbReference type="SAM" id="Phobius"/>
    </source>
</evidence>
<evidence type="ECO:0000256" key="3">
    <source>
        <dbReference type="ARBA" id="ARBA00008746"/>
    </source>
</evidence>
<evidence type="ECO:0000313" key="21">
    <source>
        <dbReference type="EMBL" id="GAB33808.1"/>
    </source>
</evidence>
<dbReference type="InterPro" id="IPR006068">
    <property type="entry name" value="ATPase_P-typ_cation-transptr_C"/>
</dbReference>
<evidence type="ECO:0000256" key="18">
    <source>
        <dbReference type="ARBA" id="ARBA00049360"/>
    </source>
</evidence>
<evidence type="ECO:0000256" key="10">
    <source>
        <dbReference type="ARBA" id="ARBA00022741"/>
    </source>
</evidence>
<evidence type="ECO:0000256" key="5">
    <source>
        <dbReference type="ARBA" id="ARBA00013555"/>
    </source>
</evidence>
<dbReference type="GO" id="GO:0016887">
    <property type="term" value="F:ATP hydrolysis activity"/>
    <property type="evidence" value="ECO:0007669"/>
    <property type="project" value="InterPro"/>
</dbReference>
<dbReference type="SFLD" id="SFLDG00002">
    <property type="entry name" value="C1.7:_P-type_atpase_like"/>
    <property type="match status" value="1"/>
</dbReference>
<feature type="transmembrane region" description="Helical" evidence="19">
    <location>
        <begin position="770"/>
        <end position="790"/>
    </location>
</feature>
<keyword evidence="12" id="KW-0460">Magnesium</keyword>
<evidence type="ECO:0000259" key="20">
    <source>
        <dbReference type="SMART" id="SM00831"/>
    </source>
</evidence>
<feature type="transmembrane region" description="Helical" evidence="19">
    <location>
        <begin position="246"/>
        <end position="267"/>
    </location>
</feature>
<comment type="subcellular location">
    <subcellularLocation>
        <location evidence="2">Cell inner membrane</location>
        <topology evidence="2">Multi-pass membrane protein</topology>
    </subcellularLocation>
</comment>
<comment type="similarity">
    <text evidence="3">Belongs to the cation transport ATPase (P-type) (TC 3.A.3) family. Type IIIB subfamily.</text>
</comment>
<evidence type="ECO:0000256" key="12">
    <source>
        <dbReference type="ARBA" id="ARBA00022842"/>
    </source>
</evidence>
<dbReference type="Gene3D" id="3.40.1110.10">
    <property type="entry name" value="Calcium-transporting ATPase, cytoplasmic domain N"/>
    <property type="match status" value="1"/>
</dbReference>
<keyword evidence="8" id="KW-0597">Phosphoprotein</keyword>
<keyword evidence="11" id="KW-0067">ATP-binding</keyword>
<keyword evidence="13" id="KW-1278">Translocase</keyword>
<evidence type="ECO:0000256" key="17">
    <source>
        <dbReference type="ARBA" id="ARBA00047295"/>
    </source>
</evidence>
<keyword evidence="7" id="KW-0997">Cell inner membrane</keyword>
<protein>
    <recommendedName>
        <fullName evidence="5">Magnesium-transporting ATPase, P-type 1</fullName>
        <ecNumber evidence="4">7.2.2.14</ecNumber>
    </recommendedName>
    <alternativeName>
        <fullName evidence="16">Mg(2+) transport ATPase, P-type 1</fullName>
    </alternativeName>
</protein>
<feature type="transmembrane region" description="Helical" evidence="19">
    <location>
        <begin position="796"/>
        <end position="820"/>
    </location>
</feature>
<evidence type="ECO:0000256" key="4">
    <source>
        <dbReference type="ARBA" id="ARBA00012786"/>
    </source>
</evidence>
<comment type="caution">
    <text evidence="21">The sequence shown here is derived from an EMBL/GenBank/DDBJ whole genome shotgun (WGS) entry which is preliminary data.</text>
</comment>
<name>H5TK00_GORO1</name>
<evidence type="ECO:0000256" key="11">
    <source>
        <dbReference type="ARBA" id="ARBA00022840"/>
    </source>
</evidence>
<dbReference type="Pfam" id="PF00689">
    <property type="entry name" value="Cation_ATPase_C"/>
    <property type="match status" value="1"/>
</dbReference>
<dbReference type="SFLD" id="SFLDF00027">
    <property type="entry name" value="p-type_atpase"/>
    <property type="match status" value="1"/>
</dbReference>
<dbReference type="Gene3D" id="3.40.50.1000">
    <property type="entry name" value="HAD superfamily/HAD-like"/>
    <property type="match status" value="1"/>
</dbReference>
<dbReference type="Gene3D" id="2.70.150.10">
    <property type="entry name" value="Calcium-transporting ATPase, cytoplasmic transduction domain A"/>
    <property type="match status" value="1"/>
</dbReference>
<dbReference type="InterPro" id="IPR004014">
    <property type="entry name" value="ATPase_P-typ_cation-transptr_N"/>
</dbReference>
<dbReference type="Pfam" id="PF00122">
    <property type="entry name" value="E1-E2_ATPase"/>
    <property type="match status" value="1"/>
</dbReference>
<dbReference type="Pfam" id="PF00690">
    <property type="entry name" value="Cation_ATPase_N"/>
    <property type="match status" value="1"/>
</dbReference>
<keyword evidence="14 19" id="KW-1133">Transmembrane helix</keyword>
<reference evidence="21" key="1">
    <citation type="submission" date="2012-02" db="EMBL/GenBank/DDBJ databases">
        <title>Whole genome shotgun sequence of Gordonia otitidis NBRC 100426.</title>
        <authorList>
            <person name="Yoshida I."/>
            <person name="Hosoyama A."/>
            <person name="Tsuchikane K."/>
            <person name="Katsumata H."/>
            <person name="Yamazaki S."/>
            <person name="Fujita N."/>
        </authorList>
    </citation>
    <scope>NUCLEOTIDE SEQUENCE [LARGE SCALE GENOMIC DNA]</scope>
    <source>
        <strain evidence="21">NBRC 100426</strain>
    </source>
</reference>
<feature type="transmembrane region" description="Helical" evidence="19">
    <location>
        <begin position="85"/>
        <end position="101"/>
    </location>
</feature>
<dbReference type="SUPFAM" id="SSF56784">
    <property type="entry name" value="HAD-like"/>
    <property type="match status" value="1"/>
</dbReference>
<dbReference type="InterPro" id="IPR018303">
    <property type="entry name" value="ATPase_P-typ_P_site"/>
</dbReference>
<comment type="function">
    <text evidence="1">Mediates magnesium influx to the cytosol.</text>
</comment>
<dbReference type="SMART" id="SM00831">
    <property type="entry name" value="Cation_ATPase_N"/>
    <property type="match status" value="1"/>
</dbReference>
<comment type="catalytic activity">
    <reaction evidence="18">
        <text>ATP + H2O = ADP + phosphate + H(+)</text>
        <dbReference type="Rhea" id="RHEA:13065"/>
        <dbReference type="ChEBI" id="CHEBI:15377"/>
        <dbReference type="ChEBI" id="CHEBI:15378"/>
        <dbReference type="ChEBI" id="CHEBI:30616"/>
        <dbReference type="ChEBI" id="CHEBI:43474"/>
        <dbReference type="ChEBI" id="CHEBI:456216"/>
    </reaction>
</comment>
<keyword evidence="22" id="KW-1185">Reference proteome</keyword>
<accession>H5TK00</accession>
<dbReference type="InterPro" id="IPR008250">
    <property type="entry name" value="ATPase_P-typ_transduc_dom_A_sf"/>
</dbReference>
<evidence type="ECO:0000256" key="9">
    <source>
        <dbReference type="ARBA" id="ARBA00022692"/>
    </source>
</evidence>
<keyword evidence="15 19" id="KW-0472">Membrane</keyword>
<dbReference type="Pfam" id="PF00702">
    <property type="entry name" value="Hydrolase"/>
    <property type="match status" value="1"/>
</dbReference>
<evidence type="ECO:0000256" key="16">
    <source>
        <dbReference type="ARBA" id="ARBA00029806"/>
    </source>
</evidence>
<gene>
    <name evidence="21" type="ORF">GOOTI_082_00380</name>
</gene>
<proteinExistence type="inferred from homology"/>
<dbReference type="RefSeq" id="WP_007238052.1">
    <property type="nucleotide sequence ID" value="NZ_BAFB01000082.1"/>
</dbReference>
<keyword evidence="9 19" id="KW-0812">Transmembrane</keyword>
<dbReference type="InterPro" id="IPR059000">
    <property type="entry name" value="ATPase_P-type_domA"/>
</dbReference>
<dbReference type="InterPro" id="IPR006415">
    <property type="entry name" value="P-type_ATPase_IIIB"/>
</dbReference>
<feature type="transmembrane region" description="Helical" evidence="19">
    <location>
        <begin position="739"/>
        <end position="758"/>
    </location>
</feature>
<dbReference type="SFLD" id="SFLDS00003">
    <property type="entry name" value="Haloacid_Dehalogenase"/>
    <property type="match status" value="1"/>
</dbReference>
<evidence type="ECO:0000313" key="22">
    <source>
        <dbReference type="Proteomes" id="UP000005038"/>
    </source>
</evidence>
<dbReference type="GO" id="GO:0015444">
    <property type="term" value="F:P-type magnesium transporter activity"/>
    <property type="evidence" value="ECO:0007669"/>
    <property type="project" value="UniProtKB-EC"/>
</dbReference>
<dbReference type="AlphaFoldDB" id="H5TK00"/>
<dbReference type="OrthoDB" id="9814270at2"/>
<feature type="domain" description="Cation-transporting P-type ATPase N-terminal" evidence="20">
    <location>
        <begin position="9"/>
        <end position="81"/>
    </location>
</feature>
<sequence length="877" mass="93153">MPPASTVRNPECLSVDEVLHALRTSRTGLSANEATARLEHDGPNALRTVRVHPFEILLNQFKSALMILLIVTAVLAGALGDVSDAAVIGAILAASVLLGFLNELRAARATQALHDRVHHTTTVIRDGQPATIDVTGLVVGDVVSLTLGQIVPADLRLIDVTDLACNESVLTGESSAVGKSISAVPTGTALADRSDCAYMGTVVQSGSATGIVVATGERTEFGSVAGGLTEAAPQTAFQRGLSRFSILLLQVAIVLTVFIVIANLILGRPIIDSVLFALAIAVGITPQLLPAVVTTALAAGSRRLSDDGVLVKRLVAIEDLGDIDILLTDKTGTLTDGKISLTATLAPDGTPDDQVLRDGLLGTDSAIHAGGNELDAALWRDAGHVADSVASYERIATRPFDHDRQMASAVTVSTDGNAQLVVKGAPERVMARCVDGERGQATLDRLFAEGSRVVAVATKQVNTDHTTITDNDETALSLEGFLVFLDKPKASAAQSLTALAALQITVKVATGDNVVVAAKVVDDLGMRSGGAITGTELDALSPDEFDRVAREYTVFARVTPAQKARLVTSLRAHGQSVAFLGDGVNDSLALHAADVGISVDSATDVAKDSADVVMLQKDLGVLAKGVAEGRRTFANTIKYVQMSTSSNFGNMFSAAGASALLPFLPMLPSQILLNNLLYDTSQLAIPSDRVDPELLRSPSHWDIAAIRRFMLFFGPLSSLFDFLTFAVMLHVFHAGASEFHTAWFVESLCTQTLIVFAIRTRRIPFLRSRAGGWLIASVLVVVAIGIALPFTPLRHILGFVVLPWTFYVFLASMVVAYLVLVELAKRVYYTSLTFHPQMPRRWRDEAHHIQRRAARFTTVGHAPRQATTSLSATSPKS</sequence>
<keyword evidence="6" id="KW-1003">Cell membrane</keyword>
<organism evidence="21 22">
    <name type="scientific">Gordonia otitidis (strain DSM 44809 / CCUG 52243 / JCM 12355 / NBRC 100426 / IFM 10032)</name>
    <dbReference type="NCBI Taxonomy" id="1108044"/>
    <lineage>
        <taxon>Bacteria</taxon>
        <taxon>Bacillati</taxon>
        <taxon>Actinomycetota</taxon>
        <taxon>Actinomycetes</taxon>
        <taxon>Mycobacteriales</taxon>
        <taxon>Gordoniaceae</taxon>
        <taxon>Gordonia</taxon>
    </lineage>
</organism>
<keyword evidence="10" id="KW-0547">Nucleotide-binding</keyword>
<evidence type="ECO:0000256" key="15">
    <source>
        <dbReference type="ARBA" id="ARBA00023136"/>
    </source>
</evidence>